<feature type="transmembrane region" description="Helical" evidence="1">
    <location>
        <begin position="210"/>
        <end position="229"/>
    </location>
</feature>
<comment type="caution">
    <text evidence="2">The sequence shown here is derived from an EMBL/GenBank/DDBJ whole genome shotgun (WGS) entry which is preliminary data.</text>
</comment>
<feature type="transmembrane region" description="Helical" evidence="1">
    <location>
        <begin position="172"/>
        <end position="198"/>
    </location>
</feature>
<dbReference type="STRING" id="1239962.C943_01140"/>
<sequence>MQTLSSSLFYVFLMSISIYGAQLASKVKLREIVEREKRYGLNLFHILVVVLLSFFVGFRNDVGVDWKGYVQDFYSISEIPDIFSSDQYYEKGYLIINWMVGRLGLGFQIMFFVVSVITWTFFFRSVQNFLLPLLMYFLFVDEYFFWGMNGVRQFAAMGIWVFSVRYIYERKLFYYLFYIGIASLFHATAWLMLVFYFLNFQFLFKRRIWLVIYGLSILVLVSGNLTPILDQIQLGLLLLGDGVESVSRYSRYVESGKFVGSEVGIGLGFIYKLLINGLILWYSSKLIAEFDYLRIHLFLFLVGAVIFNLFFEIQLINRLNSYFLIMRPILLSYLAYYLWSIEKKKLFSLGLMISYFLLFLFAISGNSNNCCPYKMIF</sequence>
<feature type="transmembrane region" description="Helical" evidence="1">
    <location>
        <begin position="322"/>
        <end position="339"/>
    </location>
</feature>
<dbReference type="RefSeq" id="WP_008628760.1">
    <property type="nucleotide sequence ID" value="NZ_AMZY02000013.1"/>
</dbReference>
<protein>
    <submittedName>
        <fullName evidence="2">Capsular polysaccharide biosynthesis protein</fullName>
    </submittedName>
</protein>
<evidence type="ECO:0000256" key="1">
    <source>
        <dbReference type="SAM" id="Phobius"/>
    </source>
</evidence>
<feature type="transmembrane region" description="Helical" evidence="1">
    <location>
        <begin position="346"/>
        <end position="365"/>
    </location>
</feature>
<feature type="transmembrane region" description="Helical" evidence="1">
    <location>
        <begin position="103"/>
        <end position="122"/>
    </location>
</feature>
<dbReference type="eggNOG" id="ENOG5030VTP">
    <property type="taxonomic scope" value="Bacteria"/>
</dbReference>
<accession>M7XCX2</accession>
<dbReference type="InterPro" id="IPR049458">
    <property type="entry name" value="EpsG-like"/>
</dbReference>
<feature type="transmembrane region" description="Helical" evidence="1">
    <location>
        <begin position="6"/>
        <end position="27"/>
    </location>
</feature>
<feature type="transmembrane region" description="Helical" evidence="1">
    <location>
        <begin position="263"/>
        <end position="283"/>
    </location>
</feature>
<dbReference type="Proteomes" id="UP000010953">
    <property type="component" value="Unassembled WGS sequence"/>
</dbReference>
<evidence type="ECO:0000313" key="2">
    <source>
        <dbReference type="EMBL" id="EMS32413.1"/>
    </source>
</evidence>
<name>M7XCX2_9BACT</name>
<dbReference type="AlphaFoldDB" id="M7XCX2"/>
<dbReference type="EMBL" id="AMZY02000013">
    <property type="protein sequence ID" value="EMS32413.1"/>
    <property type="molecule type" value="Genomic_DNA"/>
</dbReference>
<keyword evidence="1" id="KW-0812">Transmembrane</keyword>
<keyword evidence="1" id="KW-0472">Membrane</keyword>
<feature type="transmembrane region" description="Helical" evidence="1">
    <location>
        <begin position="295"/>
        <end position="316"/>
    </location>
</feature>
<organism evidence="2 3">
    <name type="scientific">Mariniradius saccharolyticus AK6</name>
    <dbReference type="NCBI Taxonomy" id="1239962"/>
    <lineage>
        <taxon>Bacteria</taxon>
        <taxon>Pseudomonadati</taxon>
        <taxon>Bacteroidota</taxon>
        <taxon>Cytophagia</taxon>
        <taxon>Cytophagales</taxon>
        <taxon>Cyclobacteriaceae</taxon>
        <taxon>Mariniradius</taxon>
    </lineage>
</organism>
<keyword evidence="3" id="KW-1185">Reference proteome</keyword>
<gene>
    <name evidence="2" type="ORF">C943_01140</name>
</gene>
<evidence type="ECO:0000313" key="3">
    <source>
        <dbReference type="Proteomes" id="UP000010953"/>
    </source>
</evidence>
<dbReference type="FunCoup" id="M7XCX2">
    <property type="interactions" value="8"/>
</dbReference>
<reference evidence="2" key="1">
    <citation type="submission" date="2013-01" db="EMBL/GenBank/DDBJ databases">
        <title>Genome assembly of Mariniradius saccharolyticus AK6.</title>
        <authorList>
            <person name="Vaidya B."/>
            <person name="Khatri I."/>
            <person name="Tanuku N.R.S."/>
            <person name="Subramanian S."/>
            <person name="Pinnaka A."/>
        </authorList>
    </citation>
    <scope>NUCLEOTIDE SEQUENCE [LARGE SCALE GENOMIC DNA]</scope>
    <source>
        <strain evidence="2">AK6</strain>
    </source>
</reference>
<dbReference type="InParanoid" id="M7XCX2"/>
<keyword evidence="1" id="KW-1133">Transmembrane helix</keyword>
<feature type="transmembrane region" description="Helical" evidence="1">
    <location>
        <begin position="39"/>
        <end position="58"/>
    </location>
</feature>
<dbReference type="Pfam" id="PF14897">
    <property type="entry name" value="EpsG"/>
    <property type="match status" value="1"/>
</dbReference>
<proteinExistence type="predicted"/>